<accession>A0A382TII7</accession>
<evidence type="ECO:0000259" key="7">
    <source>
        <dbReference type="Pfam" id="PF02465"/>
    </source>
</evidence>
<proteinExistence type="inferred from homology"/>
<dbReference type="GO" id="GO:0009421">
    <property type="term" value="C:bacterial-type flagellum filament cap"/>
    <property type="evidence" value="ECO:0007669"/>
    <property type="project" value="InterPro"/>
</dbReference>
<evidence type="ECO:0000256" key="2">
    <source>
        <dbReference type="ARBA" id="ARBA00009764"/>
    </source>
</evidence>
<organism evidence="8">
    <name type="scientific">marine metagenome</name>
    <dbReference type="NCBI Taxonomy" id="408172"/>
    <lineage>
        <taxon>unclassified sequences</taxon>
        <taxon>metagenomes</taxon>
        <taxon>ecological metagenomes</taxon>
    </lineage>
</organism>
<dbReference type="GO" id="GO:0071973">
    <property type="term" value="P:bacterial-type flagellum-dependent cell motility"/>
    <property type="evidence" value="ECO:0007669"/>
    <property type="project" value="TreeGrafter"/>
</dbReference>
<comment type="similarity">
    <text evidence="2">Belongs to the FliD family.</text>
</comment>
<keyword evidence="4" id="KW-0975">Bacterial flagellum</keyword>
<reference evidence="8" key="1">
    <citation type="submission" date="2018-05" db="EMBL/GenBank/DDBJ databases">
        <authorList>
            <person name="Lanie J.A."/>
            <person name="Ng W.-L."/>
            <person name="Kazmierczak K.M."/>
            <person name="Andrzejewski T.M."/>
            <person name="Davidsen T.M."/>
            <person name="Wayne K.J."/>
            <person name="Tettelin H."/>
            <person name="Glass J.I."/>
            <person name="Rusch D."/>
            <person name="Podicherti R."/>
            <person name="Tsui H.-C.T."/>
            <person name="Winkler M.E."/>
        </authorList>
    </citation>
    <scope>NUCLEOTIDE SEQUENCE</scope>
</reference>
<dbReference type="InterPro" id="IPR010810">
    <property type="entry name" value="Flagellin_hook_IN_motif"/>
</dbReference>
<comment type="subcellular location">
    <subcellularLocation>
        <location evidence="1">Bacterial flagellum</location>
    </subcellularLocation>
</comment>
<feature type="non-terminal residue" evidence="8">
    <location>
        <position position="275"/>
    </location>
</feature>
<dbReference type="PANTHER" id="PTHR30288:SF0">
    <property type="entry name" value="FLAGELLAR HOOK-ASSOCIATED PROTEIN 2"/>
    <property type="match status" value="1"/>
</dbReference>
<gene>
    <name evidence="8" type="ORF">METZ01_LOCUS374730</name>
</gene>
<dbReference type="InterPro" id="IPR003481">
    <property type="entry name" value="FliD_N"/>
</dbReference>
<dbReference type="PANTHER" id="PTHR30288">
    <property type="entry name" value="FLAGELLAR CAP/ASSEMBLY PROTEIN FLID"/>
    <property type="match status" value="1"/>
</dbReference>
<feature type="domain" description="Flagellar hook-associated protein 2 N-terminal" evidence="7">
    <location>
        <begin position="10"/>
        <end position="105"/>
    </location>
</feature>
<evidence type="ECO:0000313" key="8">
    <source>
        <dbReference type="EMBL" id="SVD21876.1"/>
    </source>
</evidence>
<dbReference type="GO" id="GO:0009424">
    <property type="term" value="C:bacterial-type flagellum hook"/>
    <property type="evidence" value="ECO:0007669"/>
    <property type="project" value="InterPro"/>
</dbReference>
<sequence>MELNVAGLASGFDWKTMVDQLADIERGQQRRLEVDQGTYNLKKSLLTGMGDELVALENKAEALADTELYDSRTVNSSNTHLTASATAGTASGDYQFDIFQMATAAKQIGTSDIGNTITPGNSLSTAGFSTTASAGTFTVDGTLITIATTDTVNDVISRITSNVANVTASYDSGTDKITLDKTSGTLVLGSATDTSNFLQAMHLTNNGTDDISSTHKLGGINLGHTADTASFKTSGTAASGSFTINGVAISYAATDKIADILSKINSSSAGIFASY</sequence>
<name>A0A382TII7_9ZZZZ</name>
<evidence type="ECO:0000256" key="6">
    <source>
        <dbReference type="ARBA" id="ARBA00033192"/>
    </source>
</evidence>
<comment type="subunit">
    <text evidence="3">Homopentamer.</text>
</comment>
<evidence type="ECO:0000256" key="4">
    <source>
        <dbReference type="ARBA" id="ARBA00023143"/>
    </source>
</evidence>
<dbReference type="InterPro" id="IPR040026">
    <property type="entry name" value="FliD"/>
</dbReference>
<dbReference type="Pfam" id="PF02465">
    <property type="entry name" value="FliD_N"/>
    <property type="match status" value="1"/>
</dbReference>
<evidence type="ECO:0000256" key="5">
    <source>
        <dbReference type="ARBA" id="ARBA00033074"/>
    </source>
</evidence>
<dbReference type="AlphaFoldDB" id="A0A382TII7"/>
<dbReference type="EMBL" id="UINC01136860">
    <property type="protein sequence ID" value="SVD21876.1"/>
    <property type="molecule type" value="Genomic_DNA"/>
</dbReference>
<protein>
    <recommendedName>
        <fullName evidence="6">Filament cap protein</fullName>
    </recommendedName>
    <alternativeName>
        <fullName evidence="5">Flagellar cap protein</fullName>
    </alternativeName>
</protein>
<evidence type="ECO:0000256" key="3">
    <source>
        <dbReference type="ARBA" id="ARBA00011255"/>
    </source>
</evidence>
<dbReference type="Pfam" id="PF07196">
    <property type="entry name" value="Flagellin_IN"/>
    <property type="match status" value="1"/>
</dbReference>
<evidence type="ECO:0000256" key="1">
    <source>
        <dbReference type="ARBA" id="ARBA00004365"/>
    </source>
</evidence>